<evidence type="ECO:0000256" key="1">
    <source>
        <dbReference type="ARBA" id="ARBA00006484"/>
    </source>
</evidence>
<comment type="caution">
    <text evidence="3">The sequence shown here is derived from an EMBL/GenBank/DDBJ whole genome shotgun (WGS) entry which is preliminary data.</text>
</comment>
<name>A0A2U2CIE3_9RHOB</name>
<dbReference type="EMBL" id="QEYD01000001">
    <property type="protein sequence ID" value="PWE31611.1"/>
    <property type="molecule type" value="Genomic_DNA"/>
</dbReference>
<proteinExistence type="inferred from homology"/>
<dbReference type="SUPFAM" id="SSF51735">
    <property type="entry name" value="NAD(P)-binding Rossmann-fold domains"/>
    <property type="match status" value="1"/>
</dbReference>
<dbReference type="GeneID" id="94363442"/>
<comment type="similarity">
    <text evidence="1 2">Belongs to the short-chain dehydrogenases/reductases (SDR) family.</text>
</comment>
<organism evidence="3 4">
    <name type="scientific">Pararhodobacter marinus</name>
    <dbReference type="NCBI Taxonomy" id="2184063"/>
    <lineage>
        <taxon>Bacteria</taxon>
        <taxon>Pseudomonadati</taxon>
        <taxon>Pseudomonadota</taxon>
        <taxon>Alphaproteobacteria</taxon>
        <taxon>Rhodobacterales</taxon>
        <taxon>Paracoccaceae</taxon>
        <taxon>Pararhodobacter</taxon>
    </lineage>
</organism>
<dbReference type="InterPro" id="IPR020904">
    <property type="entry name" value="Sc_DH/Rdtase_CS"/>
</dbReference>
<gene>
    <name evidence="3" type="ORF">C4N9_00935</name>
</gene>
<evidence type="ECO:0000313" key="4">
    <source>
        <dbReference type="Proteomes" id="UP000244940"/>
    </source>
</evidence>
<evidence type="ECO:0000256" key="2">
    <source>
        <dbReference type="RuleBase" id="RU000363"/>
    </source>
</evidence>
<dbReference type="PANTHER" id="PTHR42879:SF2">
    <property type="entry name" value="3-OXOACYL-[ACYL-CARRIER-PROTEIN] REDUCTASE FABG"/>
    <property type="match status" value="1"/>
</dbReference>
<protein>
    <submittedName>
        <fullName evidence="3">3-hydroxyacyl-CoA dehydrogenase</fullName>
    </submittedName>
</protein>
<dbReference type="AlphaFoldDB" id="A0A2U2CIE3"/>
<dbReference type="GO" id="GO:0032787">
    <property type="term" value="P:monocarboxylic acid metabolic process"/>
    <property type="evidence" value="ECO:0007669"/>
    <property type="project" value="UniProtKB-ARBA"/>
</dbReference>
<dbReference type="PANTHER" id="PTHR42879">
    <property type="entry name" value="3-OXOACYL-(ACYL-CARRIER-PROTEIN) REDUCTASE"/>
    <property type="match status" value="1"/>
</dbReference>
<dbReference type="RefSeq" id="WP_109531412.1">
    <property type="nucleotide sequence ID" value="NZ_CAXPUO010000052.1"/>
</dbReference>
<dbReference type="Proteomes" id="UP000244940">
    <property type="component" value="Unassembled WGS sequence"/>
</dbReference>
<dbReference type="CDD" id="cd05233">
    <property type="entry name" value="SDR_c"/>
    <property type="match status" value="1"/>
</dbReference>
<dbReference type="InterPro" id="IPR050259">
    <property type="entry name" value="SDR"/>
</dbReference>
<dbReference type="InterPro" id="IPR036291">
    <property type="entry name" value="NAD(P)-bd_dom_sf"/>
</dbReference>
<accession>A0A2U2CIE3</accession>
<keyword evidence="4" id="KW-1185">Reference proteome</keyword>
<reference evidence="3 4" key="1">
    <citation type="submission" date="2018-05" db="EMBL/GenBank/DDBJ databases">
        <title>Pararhodobacter marina sp. nov., isolated from deep-sea water of the Indian Ocean.</title>
        <authorList>
            <person name="Lai Q.Sr."/>
            <person name="Liu X."/>
            <person name="Shao Z."/>
        </authorList>
    </citation>
    <scope>NUCLEOTIDE SEQUENCE [LARGE SCALE GENOMIC DNA]</scope>
    <source>
        <strain evidence="3 4">CIC4N-9</strain>
    </source>
</reference>
<dbReference type="Gene3D" id="3.40.50.720">
    <property type="entry name" value="NAD(P)-binding Rossmann-like Domain"/>
    <property type="match status" value="1"/>
</dbReference>
<dbReference type="PROSITE" id="PS00061">
    <property type="entry name" value="ADH_SHORT"/>
    <property type="match status" value="1"/>
</dbReference>
<evidence type="ECO:0000313" key="3">
    <source>
        <dbReference type="EMBL" id="PWE31611.1"/>
    </source>
</evidence>
<dbReference type="PRINTS" id="PR00080">
    <property type="entry name" value="SDRFAMILY"/>
</dbReference>
<dbReference type="InterPro" id="IPR002347">
    <property type="entry name" value="SDR_fam"/>
</dbReference>
<dbReference type="FunFam" id="3.40.50.720:FF:000084">
    <property type="entry name" value="Short-chain dehydrogenase reductase"/>
    <property type="match status" value="1"/>
</dbReference>
<dbReference type="OrthoDB" id="9804774at2"/>
<dbReference type="Pfam" id="PF00106">
    <property type="entry name" value="adh_short"/>
    <property type="match status" value="1"/>
</dbReference>
<sequence length="254" mass="26266">MTTDLEGRHALVTGGGTGIGLAIAQMLASRGAKVTITGRRGDVLDNAAAGTPGLHPLVMDVAQEASVVQGIAEAIAARGPVTICVANAGIAEGKSMGKMDMAFWRNMMAINLDGAYLTVRECLGGMLAEGWGRTIFMSSIAGLKGLKGAPAYTASKHGMIGLMRGLSEEYMGSELTFNAICPGYVDTDIVARNTESISARAGIDAEQARAMMVKSNRHKRLITPAEVAAAAEWLVGPNSGSVNGQTLEIAGGQM</sequence>
<dbReference type="PRINTS" id="PR00081">
    <property type="entry name" value="GDHRDH"/>
</dbReference>